<accession>A0A1Q8TFK1</accession>
<dbReference type="InterPro" id="IPR051049">
    <property type="entry name" value="Dienelactone_hydrolase-like"/>
</dbReference>
<dbReference type="EMBL" id="MSDQ01000006">
    <property type="protein sequence ID" value="OLO12460.1"/>
    <property type="molecule type" value="Genomic_DNA"/>
</dbReference>
<dbReference type="GO" id="GO:0016787">
    <property type="term" value="F:hydrolase activity"/>
    <property type="evidence" value="ECO:0007669"/>
    <property type="project" value="InterPro"/>
</dbReference>
<evidence type="ECO:0000313" key="2">
    <source>
        <dbReference type="EMBL" id="OLO12460.1"/>
    </source>
</evidence>
<dbReference type="SUPFAM" id="SSF53474">
    <property type="entry name" value="alpha/beta-Hydrolases"/>
    <property type="match status" value="1"/>
</dbReference>
<dbReference type="Proteomes" id="UP000186806">
    <property type="component" value="Unassembled WGS sequence"/>
</dbReference>
<feature type="domain" description="Dienelactone hydrolase" evidence="1">
    <location>
        <begin position="21"/>
        <end position="233"/>
    </location>
</feature>
<organism evidence="2 3">
    <name type="scientific">Chromohalobacter japonicus</name>
    <dbReference type="NCBI Taxonomy" id="223900"/>
    <lineage>
        <taxon>Bacteria</taxon>
        <taxon>Pseudomonadati</taxon>
        <taxon>Pseudomonadota</taxon>
        <taxon>Gammaproteobacteria</taxon>
        <taxon>Oceanospirillales</taxon>
        <taxon>Halomonadaceae</taxon>
        <taxon>Chromohalobacter</taxon>
    </lineage>
</organism>
<evidence type="ECO:0000259" key="1">
    <source>
        <dbReference type="Pfam" id="PF01738"/>
    </source>
</evidence>
<dbReference type="PANTHER" id="PTHR46623:SF6">
    <property type="entry name" value="ALPHA_BETA-HYDROLASES SUPERFAMILY PROTEIN"/>
    <property type="match status" value="1"/>
</dbReference>
<keyword evidence="3" id="KW-1185">Reference proteome</keyword>
<dbReference type="InterPro" id="IPR002925">
    <property type="entry name" value="Dienelactn_hydro"/>
</dbReference>
<dbReference type="RefSeq" id="WP_075368103.1">
    <property type="nucleotide sequence ID" value="NZ_MSDQ01000006.1"/>
</dbReference>
<proteinExistence type="predicted"/>
<sequence length="236" mass="25622">MSDSAVTTQWIDIPSHDGQTFKGYLALPPAGKGPGIVLIQEIFGVNAHIRSVAEQYAQDGYVVLAPDVFWRQEPGVALAYEGTDMDKAFKLVGDIDFTVAVKDLASTTQALRQRAECEGQVTAIGYCMGGILAYLAAIESGVDRAASFYPGGIHKHLDKASRLDVPVQFHFAGNDEHIPAETIDQVRATFAERDDVTINVYDGADHGFNCWARGAYHRHAAALSHGRTLVFLEGQD</sequence>
<name>A0A1Q8TFK1_9GAMM</name>
<comment type="caution">
    <text evidence="2">The sequence shown here is derived from an EMBL/GenBank/DDBJ whole genome shotgun (WGS) entry which is preliminary data.</text>
</comment>
<dbReference type="Pfam" id="PF01738">
    <property type="entry name" value="DLH"/>
    <property type="match status" value="1"/>
</dbReference>
<dbReference type="PANTHER" id="PTHR46623">
    <property type="entry name" value="CARBOXYMETHYLENEBUTENOLIDASE-RELATED"/>
    <property type="match status" value="1"/>
</dbReference>
<protein>
    <submittedName>
        <fullName evidence="2">Carboxymethylenebutenolidase</fullName>
    </submittedName>
</protein>
<dbReference type="STRING" id="223900.GCA_000821045_01798"/>
<dbReference type="InterPro" id="IPR029058">
    <property type="entry name" value="AB_hydrolase_fold"/>
</dbReference>
<reference evidence="2 3" key="1">
    <citation type="submission" date="2016-12" db="EMBL/GenBank/DDBJ databases">
        <title>Draft genome sequences of strains Salinicola socius SMB35, Salinicola sp. MH3R3-1 and Chromohalobacter sp. SMB17 from the Verkhnekamsk potash mining region of Russia.</title>
        <authorList>
            <person name="Mavrodi D.V."/>
            <person name="Olsson B.E."/>
            <person name="Korsakova E.S."/>
            <person name="Pyankova A."/>
            <person name="Mavrodi O.V."/>
            <person name="Plotnikova E.G."/>
        </authorList>
    </citation>
    <scope>NUCLEOTIDE SEQUENCE [LARGE SCALE GENOMIC DNA]</scope>
    <source>
        <strain evidence="2 3">SMB17</strain>
    </source>
</reference>
<dbReference type="Gene3D" id="3.40.50.1820">
    <property type="entry name" value="alpha/beta hydrolase"/>
    <property type="match status" value="1"/>
</dbReference>
<evidence type="ECO:0000313" key="3">
    <source>
        <dbReference type="Proteomes" id="UP000186806"/>
    </source>
</evidence>
<dbReference type="AlphaFoldDB" id="A0A1Q8TFK1"/>
<gene>
    <name evidence="2" type="ORF">BTW10_03040</name>
</gene>